<reference evidence="3" key="1">
    <citation type="journal article" date="2021" name="Proc. Natl. Acad. Sci. U.S.A.">
        <title>A Catalog of Tens of Thousands of Viruses from Human Metagenomes Reveals Hidden Associations with Chronic Diseases.</title>
        <authorList>
            <person name="Tisza M.J."/>
            <person name="Buck C.B."/>
        </authorList>
    </citation>
    <scope>NUCLEOTIDE SEQUENCE</scope>
    <source>
        <strain evidence="3">Ctsf32</strain>
    </source>
</reference>
<dbReference type="GO" id="GO:0003697">
    <property type="term" value="F:single-stranded DNA binding"/>
    <property type="evidence" value="ECO:0007669"/>
    <property type="project" value="InterPro"/>
</dbReference>
<dbReference type="PROSITE" id="PS50935">
    <property type="entry name" value="SSB"/>
    <property type="match status" value="1"/>
</dbReference>
<name>A0A8S5LNB5_9CAUD</name>
<sequence>MNKIILKGMIRNIEHSHNVKEIEYQKAELIVPRTDGEDDVLNLKFKRYANQYTEGQIVWLQGNVRSYSQKLDTGRNKVDLYVFTYFDIPDVGKDDQELINQFQLDGKVCKVDKLRKNKDGKDSFHFILANNIYTEDKRTRIDTYVPCVCFGELARKLSQTLKVSDSILLTGQLHSRTYKKYHENGEMEIKTAHEAVVMSYESIN</sequence>
<organism evidence="3">
    <name type="scientific">Siphoviridae sp. ctsf32</name>
    <dbReference type="NCBI Taxonomy" id="2827594"/>
    <lineage>
        <taxon>Viruses</taxon>
        <taxon>Duplodnaviria</taxon>
        <taxon>Heunggongvirae</taxon>
        <taxon>Uroviricota</taxon>
        <taxon>Caudoviricetes</taxon>
    </lineage>
</organism>
<evidence type="ECO:0000256" key="1">
    <source>
        <dbReference type="ARBA" id="ARBA00023125"/>
    </source>
</evidence>
<dbReference type="InterPro" id="IPR000424">
    <property type="entry name" value="Primosome_PriB/ssb"/>
</dbReference>
<accession>A0A8S5LNB5</accession>
<dbReference type="PANTHER" id="PTHR10302">
    <property type="entry name" value="SINGLE-STRANDED DNA-BINDING PROTEIN"/>
    <property type="match status" value="1"/>
</dbReference>
<dbReference type="Gene3D" id="2.40.50.140">
    <property type="entry name" value="Nucleic acid-binding proteins"/>
    <property type="match status" value="2"/>
</dbReference>
<dbReference type="Pfam" id="PF00436">
    <property type="entry name" value="SSB"/>
    <property type="match status" value="1"/>
</dbReference>
<keyword evidence="1 2" id="KW-0238">DNA-binding</keyword>
<dbReference type="PANTHER" id="PTHR10302:SF27">
    <property type="entry name" value="SINGLE-STRANDED DNA-BINDING PROTEIN"/>
    <property type="match status" value="1"/>
</dbReference>
<dbReference type="InterPro" id="IPR012340">
    <property type="entry name" value="NA-bd_OB-fold"/>
</dbReference>
<dbReference type="GO" id="GO:0009295">
    <property type="term" value="C:nucleoid"/>
    <property type="evidence" value="ECO:0007669"/>
    <property type="project" value="TreeGrafter"/>
</dbReference>
<dbReference type="CDD" id="cd04496">
    <property type="entry name" value="SSB_OBF"/>
    <property type="match status" value="1"/>
</dbReference>
<evidence type="ECO:0000256" key="2">
    <source>
        <dbReference type="PROSITE-ProRule" id="PRU00252"/>
    </source>
</evidence>
<dbReference type="GO" id="GO:0006260">
    <property type="term" value="P:DNA replication"/>
    <property type="evidence" value="ECO:0007669"/>
    <property type="project" value="InterPro"/>
</dbReference>
<proteinExistence type="predicted"/>
<dbReference type="InterPro" id="IPR011344">
    <property type="entry name" value="ssDNA-bd"/>
</dbReference>
<dbReference type="SUPFAM" id="SSF50249">
    <property type="entry name" value="Nucleic acid-binding proteins"/>
    <property type="match status" value="1"/>
</dbReference>
<dbReference type="EMBL" id="BK015882">
    <property type="protein sequence ID" value="DAD71430.1"/>
    <property type="molecule type" value="Genomic_DNA"/>
</dbReference>
<evidence type="ECO:0000313" key="3">
    <source>
        <dbReference type="EMBL" id="DAD71430.1"/>
    </source>
</evidence>
<protein>
    <submittedName>
        <fullName evidence="3">Single-stranded DNA-binding protein</fullName>
    </submittedName>
</protein>